<comment type="caution">
    <text evidence="1">The sequence shown here is derived from an EMBL/GenBank/DDBJ whole genome shotgun (WGS) entry which is preliminary data.</text>
</comment>
<protein>
    <submittedName>
        <fullName evidence="1">Uncharacterized protein</fullName>
    </submittedName>
</protein>
<dbReference type="EMBL" id="AXUT01000396">
    <property type="protein sequence ID" value="ESU77305.1"/>
    <property type="molecule type" value="Genomic_DNA"/>
</dbReference>
<evidence type="ECO:0000313" key="2">
    <source>
        <dbReference type="Proteomes" id="UP000017944"/>
    </source>
</evidence>
<reference evidence="1 2" key="1">
    <citation type="submission" date="2013-10" db="EMBL/GenBank/DDBJ databases">
        <title>Draft genomes and the virulence plasmids of Sd1617 vaccine constructs: WRSd3 and WRSd5.</title>
        <authorList>
            <person name="Aksomboon Vongsawan A."/>
            <person name="Venkatesan M.M."/>
            <person name="Vaisvil B."/>
            <person name="Emel G."/>
            <person name="Kepatral V."/>
            <person name="Sethabutr O."/>
            <person name="Serichantalergs O."/>
            <person name="Mason C."/>
        </authorList>
    </citation>
    <scope>NUCLEOTIDE SEQUENCE [LARGE SCALE GENOMIC DNA]</scope>
    <source>
        <strain evidence="1 2">WRSd3</strain>
    </source>
</reference>
<proteinExistence type="predicted"/>
<accession>A0A090NC09</accession>
<name>A0A090NC09_SHIDY</name>
<dbReference type="PATRIC" id="fig|1401327.3.peg.3529"/>
<sequence length="50" mass="5697">MPDATLARLIMPTNHTAHFNNLSFIPYSSTSAIIDFQLNHHLMNKNNDQT</sequence>
<dbReference type="AlphaFoldDB" id="A0A090NC09"/>
<dbReference type="Proteomes" id="UP000017944">
    <property type="component" value="Unassembled WGS sequence"/>
</dbReference>
<evidence type="ECO:0000313" key="1">
    <source>
        <dbReference type="EMBL" id="ESU77305.1"/>
    </source>
</evidence>
<organism evidence="1 2">
    <name type="scientific">Shigella dysenteriae WRSd3</name>
    <dbReference type="NCBI Taxonomy" id="1401327"/>
    <lineage>
        <taxon>Bacteria</taxon>
        <taxon>Pseudomonadati</taxon>
        <taxon>Pseudomonadota</taxon>
        <taxon>Gammaproteobacteria</taxon>
        <taxon>Enterobacterales</taxon>
        <taxon>Enterobacteriaceae</taxon>
        <taxon>Shigella</taxon>
    </lineage>
</organism>
<gene>
    <name evidence="1" type="ORF">WRSd3_03805</name>
</gene>